<dbReference type="RefSeq" id="WP_189568156.1">
    <property type="nucleotide sequence ID" value="NZ_BMXF01000007.1"/>
</dbReference>
<protein>
    <recommendedName>
        <fullName evidence="3">ParB/Sulfiredoxin domain-containing protein</fullName>
    </recommendedName>
</protein>
<name>A0A8J3D7W5_9BACT</name>
<gene>
    <name evidence="1" type="ORF">GCM10007390_47000</name>
</gene>
<evidence type="ECO:0000313" key="1">
    <source>
        <dbReference type="EMBL" id="GHB86149.1"/>
    </source>
</evidence>
<evidence type="ECO:0000313" key="2">
    <source>
        <dbReference type="Proteomes" id="UP000598271"/>
    </source>
</evidence>
<evidence type="ECO:0008006" key="3">
    <source>
        <dbReference type="Google" id="ProtNLM"/>
    </source>
</evidence>
<dbReference type="Proteomes" id="UP000598271">
    <property type="component" value="Unassembled WGS sequence"/>
</dbReference>
<comment type="caution">
    <text evidence="1">The sequence shown here is derived from an EMBL/GenBank/DDBJ whole genome shotgun (WGS) entry which is preliminary data.</text>
</comment>
<reference evidence="1 2" key="1">
    <citation type="journal article" date="2014" name="Int. J. Syst. Evol. Microbiol.">
        <title>Complete genome sequence of Corynebacterium casei LMG S-19264T (=DSM 44701T), isolated from a smear-ripened cheese.</title>
        <authorList>
            <consortium name="US DOE Joint Genome Institute (JGI-PGF)"/>
            <person name="Walter F."/>
            <person name="Albersmeier A."/>
            <person name="Kalinowski J."/>
            <person name="Ruckert C."/>
        </authorList>
    </citation>
    <scope>NUCLEOTIDE SEQUENCE [LARGE SCALE GENOMIC DNA]</scope>
    <source>
        <strain evidence="1 2">KCTC 12866</strain>
    </source>
</reference>
<sequence length="354" mass="39294">MAKTSPLDKLKEKTADMKKPMFQQEIFIKSNLIVLPELRSLIPPLKQEEKEQLESNLLANGIKDPLSVWETTPTVVRSGLSSESASNQLLDGVADDSKVYILIDGHNRHDLAENHGLDYRINIESFGDMEAVRDYMINYQLGRRNLTPEQASYLRGLRYNKMKEGNKSGRDINVAEKLAGEYNVSPRTIKRDAGFAKGMDELSPELKQEVLSGQTQVPRGAVKALTKKKPTKPVESIDELNAVLEKMPKAFKSLDELKHKPEDSDKKKSGTIASLIEGVMASESGVASAKGSKKTLADSDSELVKFVKEDYLAADSEAAKLQIGIRNLLNEDLSKKETLNLLIEKANQLLSVLE</sequence>
<dbReference type="EMBL" id="BMXF01000007">
    <property type="protein sequence ID" value="GHB86149.1"/>
    <property type="molecule type" value="Genomic_DNA"/>
</dbReference>
<proteinExistence type="predicted"/>
<organism evidence="1 2">
    <name type="scientific">Persicitalea jodogahamensis</name>
    <dbReference type="NCBI Taxonomy" id="402147"/>
    <lineage>
        <taxon>Bacteria</taxon>
        <taxon>Pseudomonadati</taxon>
        <taxon>Bacteroidota</taxon>
        <taxon>Cytophagia</taxon>
        <taxon>Cytophagales</taxon>
        <taxon>Spirosomataceae</taxon>
        <taxon>Persicitalea</taxon>
    </lineage>
</organism>
<accession>A0A8J3D7W5</accession>
<keyword evidence="2" id="KW-1185">Reference proteome</keyword>
<dbReference type="AlphaFoldDB" id="A0A8J3D7W5"/>